<evidence type="ECO:0000256" key="3">
    <source>
        <dbReference type="ARBA" id="ARBA00022630"/>
    </source>
</evidence>
<evidence type="ECO:0000313" key="10">
    <source>
        <dbReference type="EMBL" id="SVD19500.1"/>
    </source>
</evidence>
<keyword evidence="5 9" id="KW-0812">Transmembrane</keyword>
<dbReference type="Pfam" id="PF03116">
    <property type="entry name" value="NQR2_RnfD_RnfE"/>
    <property type="match status" value="1"/>
</dbReference>
<keyword evidence="3" id="KW-0285">Flavoprotein</keyword>
<keyword evidence="4" id="KW-0288">FMN</keyword>
<name>A0A382TBJ7_9ZZZZ</name>
<dbReference type="EMBL" id="UINC01135389">
    <property type="protein sequence ID" value="SVD19500.1"/>
    <property type="molecule type" value="Genomic_DNA"/>
</dbReference>
<evidence type="ECO:0000256" key="2">
    <source>
        <dbReference type="ARBA" id="ARBA00022553"/>
    </source>
</evidence>
<feature type="transmembrane region" description="Helical" evidence="9">
    <location>
        <begin position="12"/>
        <end position="37"/>
    </location>
</feature>
<keyword evidence="8 9" id="KW-0472">Membrane</keyword>
<dbReference type="InterPro" id="IPR004338">
    <property type="entry name" value="NqrB/RnfD"/>
</dbReference>
<dbReference type="AlphaFoldDB" id="A0A382TBJ7"/>
<keyword evidence="2" id="KW-0597">Phosphoprotein</keyword>
<sequence length="41" mass="4489">MRMVIYAMLPGMIAQSFFFGWGMLIQAIIAVVSALVIEGVI</sequence>
<organism evidence="10">
    <name type="scientific">marine metagenome</name>
    <dbReference type="NCBI Taxonomy" id="408172"/>
    <lineage>
        <taxon>unclassified sequences</taxon>
        <taxon>metagenomes</taxon>
        <taxon>ecological metagenomes</taxon>
    </lineage>
</organism>
<keyword evidence="6" id="KW-1278">Translocase</keyword>
<feature type="non-terminal residue" evidence="10">
    <location>
        <position position="41"/>
    </location>
</feature>
<evidence type="ECO:0000256" key="9">
    <source>
        <dbReference type="SAM" id="Phobius"/>
    </source>
</evidence>
<evidence type="ECO:0000256" key="6">
    <source>
        <dbReference type="ARBA" id="ARBA00022967"/>
    </source>
</evidence>
<evidence type="ECO:0000256" key="5">
    <source>
        <dbReference type="ARBA" id="ARBA00022692"/>
    </source>
</evidence>
<evidence type="ECO:0000256" key="8">
    <source>
        <dbReference type="ARBA" id="ARBA00023136"/>
    </source>
</evidence>
<keyword evidence="7 9" id="KW-1133">Transmembrane helix</keyword>
<dbReference type="GO" id="GO:0055085">
    <property type="term" value="P:transmembrane transport"/>
    <property type="evidence" value="ECO:0007669"/>
    <property type="project" value="InterPro"/>
</dbReference>
<evidence type="ECO:0000256" key="4">
    <source>
        <dbReference type="ARBA" id="ARBA00022643"/>
    </source>
</evidence>
<evidence type="ECO:0000256" key="1">
    <source>
        <dbReference type="ARBA" id="ARBA00022448"/>
    </source>
</evidence>
<proteinExistence type="predicted"/>
<accession>A0A382TBJ7</accession>
<gene>
    <name evidence="10" type="ORF">METZ01_LOCUS372354</name>
</gene>
<protein>
    <submittedName>
        <fullName evidence="10">Uncharacterized protein</fullName>
    </submittedName>
</protein>
<reference evidence="10" key="1">
    <citation type="submission" date="2018-05" db="EMBL/GenBank/DDBJ databases">
        <authorList>
            <person name="Lanie J.A."/>
            <person name="Ng W.-L."/>
            <person name="Kazmierczak K.M."/>
            <person name="Andrzejewski T.M."/>
            <person name="Davidsen T.M."/>
            <person name="Wayne K.J."/>
            <person name="Tettelin H."/>
            <person name="Glass J.I."/>
            <person name="Rusch D."/>
            <person name="Podicherti R."/>
            <person name="Tsui H.-C.T."/>
            <person name="Winkler M.E."/>
        </authorList>
    </citation>
    <scope>NUCLEOTIDE SEQUENCE</scope>
</reference>
<keyword evidence="1" id="KW-0813">Transport</keyword>
<dbReference type="GO" id="GO:0016020">
    <property type="term" value="C:membrane"/>
    <property type="evidence" value="ECO:0007669"/>
    <property type="project" value="InterPro"/>
</dbReference>
<evidence type="ECO:0000256" key="7">
    <source>
        <dbReference type="ARBA" id="ARBA00022989"/>
    </source>
</evidence>